<dbReference type="InterPro" id="IPR024747">
    <property type="entry name" value="Pyridox_Oxase-rel"/>
</dbReference>
<proteinExistence type="predicted"/>
<dbReference type="InterPro" id="IPR012349">
    <property type="entry name" value="Split_barrel_FMN-bd"/>
</dbReference>
<dbReference type="Pfam" id="PF12900">
    <property type="entry name" value="Pyridox_ox_2"/>
    <property type="match status" value="1"/>
</dbReference>
<protein>
    <submittedName>
        <fullName evidence="1">Pyridoxamine 5'-phosphate oxidase family protein</fullName>
    </submittedName>
</protein>
<dbReference type="AlphaFoldDB" id="A0A9D7SUN4"/>
<dbReference type="EMBL" id="JADKGY010000020">
    <property type="protein sequence ID" value="MBK9983417.1"/>
    <property type="molecule type" value="Genomic_DNA"/>
</dbReference>
<comment type="caution">
    <text evidence="1">The sequence shown here is derived from an EMBL/GenBank/DDBJ whole genome shotgun (WGS) entry which is preliminary data.</text>
</comment>
<accession>A0A9D7SUN4</accession>
<dbReference type="Proteomes" id="UP000808337">
    <property type="component" value="Unassembled WGS sequence"/>
</dbReference>
<dbReference type="Gene3D" id="2.30.110.10">
    <property type="entry name" value="Electron Transport, Fmn-binding Protein, Chain A"/>
    <property type="match status" value="1"/>
</dbReference>
<name>A0A9D7SUN4_9BACT</name>
<reference evidence="1 2" key="1">
    <citation type="submission" date="2020-10" db="EMBL/GenBank/DDBJ databases">
        <title>Connecting structure to function with the recovery of over 1000 high-quality activated sludge metagenome-assembled genomes encoding full-length rRNA genes using long-read sequencing.</title>
        <authorList>
            <person name="Singleton C.M."/>
            <person name="Petriglieri F."/>
            <person name="Kristensen J.M."/>
            <person name="Kirkegaard R.H."/>
            <person name="Michaelsen T.Y."/>
            <person name="Andersen M.H."/>
            <person name="Karst S.M."/>
            <person name="Dueholm M.S."/>
            <person name="Nielsen P.H."/>
            <person name="Albertsen M."/>
        </authorList>
    </citation>
    <scope>NUCLEOTIDE SEQUENCE [LARGE SCALE GENOMIC DNA]</scope>
    <source>
        <strain evidence="1">Ribe_18-Q3-R11-54_MAXAC.273</strain>
    </source>
</reference>
<evidence type="ECO:0000313" key="1">
    <source>
        <dbReference type="EMBL" id="MBK9983417.1"/>
    </source>
</evidence>
<evidence type="ECO:0000313" key="2">
    <source>
        <dbReference type="Proteomes" id="UP000808337"/>
    </source>
</evidence>
<gene>
    <name evidence="1" type="ORF">IPP15_13700</name>
</gene>
<organism evidence="1 2">
    <name type="scientific">Candidatus Opimibacter skivensis</name>
    <dbReference type="NCBI Taxonomy" id="2982028"/>
    <lineage>
        <taxon>Bacteria</taxon>
        <taxon>Pseudomonadati</taxon>
        <taxon>Bacteroidota</taxon>
        <taxon>Saprospiria</taxon>
        <taxon>Saprospirales</taxon>
        <taxon>Saprospiraceae</taxon>
        <taxon>Candidatus Opimibacter</taxon>
    </lineage>
</organism>
<dbReference type="PANTHER" id="PTHR34071:SF2">
    <property type="entry name" value="FLAVIN-NUCLEOTIDE-BINDING PROTEIN"/>
    <property type="match status" value="1"/>
</dbReference>
<dbReference type="SUPFAM" id="SSF50475">
    <property type="entry name" value="FMN-binding split barrel"/>
    <property type="match status" value="1"/>
</dbReference>
<sequence length="220" mass="24560">MSDNEFEKSPLNTVKRLPKRGYYDKETIFGILDEHFICHLGWEVDGQPFLIPTAYGRKGDTLYVHGSSKSRMLSALTDGRPLCMVVTIVDGLVLARSAFHHSMNYRSAIIYGHAHELEGEEKMEALRIVSEQILAGRWDEVRLPSEIELKATTVLAIDIDSASAKIRTGPPSDDDADYDLPVWAGVLPAHLAFDQPIVDPAMKHNLPISLSVKSRFKSED</sequence>
<dbReference type="PANTHER" id="PTHR34071">
    <property type="entry name" value="5-NITROIMIDAZOLE ANTIBIOTICS RESISTANCE PROTEIN, NIMA-FAMILY-RELATED PROTEIN-RELATED"/>
    <property type="match status" value="1"/>
</dbReference>